<dbReference type="RefSeq" id="WP_078776083.1">
    <property type="nucleotide sequence ID" value="NZ_FUWU01000014.1"/>
</dbReference>
<dbReference type="STRING" id="28122.SAMN02745108_01064"/>
<evidence type="ECO:0000313" key="2">
    <source>
        <dbReference type="Proteomes" id="UP000190449"/>
    </source>
</evidence>
<accession>A0A1T4LZ58</accession>
<evidence type="ECO:0000313" key="1">
    <source>
        <dbReference type="EMBL" id="SJZ59931.1"/>
    </source>
</evidence>
<protein>
    <submittedName>
        <fullName evidence="1">Uncharacterized protein</fullName>
    </submittedName>
</protein>
<proteinExistence type="predicted"/>
<dbReference type="Proteomes" id="UP000190449">
    <property type="component" value="Unassembled WGS sequence"/>
</dbReference>
<reference evidence="1 2" key="1">
    <citation type="submission" date="2017-02" db="EMBL/GenBank/DDBJ databases">
        <authorList>
            <person name="Peterson S.W."/>
        </authorList>
    </citation>
    <scope>NUCLEOTIDE SEQUENCE [LARGE SCALE GENOMIC DNA]</scope>
    <source>
        <strain evidence="1 2">ATCC 43854</strain>
    </source>
</reference>
<dbReference type="EMBL" id="FUWU01000014">
    <property type="protein sequence ID" value="SJZ59931.1"/>
    <property type="molecule type" value="Genomic_DNA"/>
</dbReference>
<name>A0A1T4LZ58_9BACT</name>
<sequence>MLHGFEIGTKPKENGGGIYIHLRAPTNYERFALAIDDKGKTTIEKVLSVFFHKKGDSVKRKDYRPKTIYPENGELQMISMHLVYDLGIVLGKMELWLDSNNLLEVNAFNRVDGIEIKEKSESITSVFMYEIKRNALYLFKLPKENIRLPVQWQ</sequence>
<gene>
    <name evidence="1" type="ORF">SAMN02745108_01064</name>
</gene>
<dbReference type="AlphaFoldDB" id="A0A1T4LZ58"/>
<organism evidence="1 2">
    <name type="scientific">Fibrobacter intestinalis</name>
    <dbReference type="NCBI Taxonomy" id="28122"/>
    <lineage>
        <taxon>Bacteria</taxon>
        <taxon>Pseudomonadati</taxon>
        <taxon>Fibrobacterota</taxon>
        <taxon>Fibrobacteria</taxon>
        <taxon>Fibrobacterales</taxon>
        <taxon>Fibrobacteraceae</taxon>
        <taxon>Fibrobacter</taxon>
    </lineage>
</organism>